<dbReference type="InterPro" id="IPR016166">
    <property type="entry name" value="FAD-bd_PCMH"/>
</dbReference>
<keyword evidence="3" id="KW-0274">FAD</keyword>
<dbReference type="SUPFAM" id="SSF56176">
    <property type="entry name" value="FAD-binding/transporter-associated domain-like"/>
    <property type="match status" value="1"/>
</dbReference>
<dbReference type="InterPro" id="IPR050416">
    <property type="entry name" value="FAD-linked_Oxidoreductase"/>
</dbReference>
<dbReference type="InterPro" id="IPR012951">
    <property type="entry name" value="BBE"/>
</dbReference>
<dbReference type="Pfam" id="PF01565">
    <property type="entry name" value="FAD_binding_4"/>
    <property type="match status" value="1"/>
</dbReference>
<keyword evidence="2" id="KW-0285">Flavoprotein</keyword>
<feature type="chain" id="PRO_5040312561" evidence="5">
    <location>
        <begin position="23"/>
        <end position="518"/>
    </location>
</feature>
<dbReference type="GO" id="GO:0071949">
    <property type="term" value="F:FAD binding"/>
    <property type="evidence" value="ECO:0007669"/>
    <property type="project" value="InterPro"/>
</dbReference>
<comment type="caution">
    <text evidence="7">The sequence shown here is derived from an EMBL/GenBank/DDBJ whole genome shotgun (WGS) entry which is preliminary data.</text>
</comment>
<protein>
    <submittedName>
        <fullName evidence="7">FAD binding domain-containing protein</fullName>
    </submittedName>
</protein>
<sequence>MKLQSFVACALALLPSLTAALAELTEFAADYSYTPATLTAADVQRQLGPRLSRQAVIYAQNDPRFENATMRWQVYNPPSISVVVQPGIEADIPHIVRYANRKSIPFLTVNTGHGSTISLGKFKGIQIYMNPLNKITISRDKKSALFQGGVYGQQIISYLWGKGYVAMTGSCGCVGLVGPGLGGGHGRYQGLYGLISDGFIKLNVVLADGTPIVVSDRSHADLFWGMKGAGHNFGIVTSVEAKIYPKVIDSFYAVSYIYTQDKLEQVFEELNKLGANGTQPQRLNHYGLYSLAPAISPNQPVIIMSFDYIGSQAEATPFLTGFENIGAVFKQDGNVPYPQLPHAEGSGVEDAPCNKGLTRIQYNANTQMYNVTAQRKVYELYASKIYQHPGLAETAVVMEGYATKGVTDKDPKDSAYAIRDEYIMMGINIWYKPNSTLDAFANDWGKQTAKLWNEGQPGRKPTTYINYAFGDEPIEQIYGHEPWRLERLRRLKKRYDPKGKFNYYNPIPLYGRDGIDWN</sequence>
<evidence type="ECO:0000313" key="8">
    <source>
        <dbReference type="Proteomes" id="UP000824998"/>
    </source>
</evidence>
<dbReference type="Gene3D" id="3.40.462.20">
    <property type="match status" value="1"/>
</dbReference>
<evidence type="ECO:0000256" key="3">
    <source>
        <dbReference type="ARBA" id="ARBA00022827"/>
    </source>
</evidence>
<dbReference type="InterPro" id="IPR006094">
    <property type="entry name" value="Oxid_FAD_bind_N"/>
</dbReference>
<dbReference type="GO" id="GO:0016491">
    <property type="term" value="F:oxidoreductase activity"/>
    <property type="evidence" value="ECO:0007669"/>
    <property type="project" value="UniProtKB-KW"/>
</dbReference>
<name>A0A9P8C2T1_9HELO</name>
<gene>
    <name evidence="7" type="ORF">BJ875DRAFT_428991</name>
</gene>
<evidence type="ECO:0000256" key="5">
    <source>
        <dbReference type="SAM" id="SignalP"/>
    </source>
</evidence>
<evidence type="ECO:0000256" key="1">
    <source>
        <dbReference type="ARBA" id="ARBA00005466"/>
    </source>
</evidence>
<dbReference type="PANTHER" id="PTHR42973">
    <property type="entry name" value="BINDING OXIDOREDUCTASE, PUTATIVE (AFU_ORTHOLOGUE AFUA_1G17690)-RELATED"/>
    <property type="match status" value="1"/>
</dbReference>
<proteinExistence type="inferred from homology"/>
<evidence type="ECO:0000259" key="6">
    <source>
        <dbReference type="PROSITE" id="PS51387"/>
    </source>
</evidence>
<feature type="domain" description="FAD-binding PCMH-type" evidence="6">
    <location>
        <begin position="75"/>
        <end position="246"/>
    </location>
</feature>
<dbReference type="InterPro" id="IPR016169">
    <property type="entry name" value="FAD-bd_PCMH_sub2"/>
</dbReference>
<feature type="signal peptide" evidence="5">
    <location>
        <begin position="1"/>
        <end position="22"/>
    </location>
</feature>
<keyword evidence="8" id="KW-1185">Reference proteome</keyword>
<dbReference type="OrthoDB" id="415825at2759"/>
<accession>A0A9P8C2T1</accession>
<dbReference type="Proteomes" id="UP000824998">
    <property type="component" value="Unassembled WGS sequence"/>
</dbReference>
<reference evidence="7" key="1">
    <citation type="journal article" date="2021" name="IMA Fungus">
        <title>Genomic characterization of three marine fungi, including Emericellopsis atlantica sp. nov. with signatures of a generalist lifestyle and marine biomass degradation.</title>
        <authorList>
            <person name="Hagestad O.C."/>
            <person name="Hou L."/>
            <person name="Andersen J.H."/>
            <person name="Hansen E.H."/>
            <person name="Altermark B."/>
            <person name="Li C."/>
            <person name="Kuhnert E."/>
            <person name="Cox R.J."/>
            <person name="Crous P.W."/>
            <person name="Spatafora J.W."/>
            <person name="Lail K."/>
            <person name="Amirebrahimi M."/>
            <person name="Lipzen A."/>
            <person name="Pangilinan J."/>
            <person name="Andreopoulos W."/>
            <person name="Hayes R.D."/>
            <person name="Ng V."/>
            <person name="Grigoriev I.V."/>
            <person name="Jackson S.A."/>
            <person name="Sutton T.D.S."/>
            <person name="Dobson A.D.W."/>
            <person name="Rama T."/>
        </authorList>
    </citation>
    <scope>NUCLEOTIDE SEQUENCE</scope>
    <source>
        <strain evidence="7">TRa018bII</strain>
    </source>
</reference>
<dbReference type="PANTHER" id="PTHR42973:SF8">
    <property type="entry name" value="FAD-BINDING PCMH-TYPE DOMAIN-CONTAINING PROTEIN"/>
    <property type="match status" value="1"/>
</dbReference>
<dbReference type="PROSITE" id="PS51387">
    <property type="entry name" value="FAD_PCMH"/>
    <property type="match status" value="1"/>
</dbReference>
<keyword evidence="5" id="KW-0732">Signal</keyword>
<comment type="similarity">
    <text evidence="1">Belongs to the oxygen-dependent FAD-linked oxidoreductase family.</text>
</comment>
<dbReference type="Pfam" id="PF08031">
    <property type="entry name" value="BBE"/>
    <property type="match status" value="1"/>
</dbReference>
<evidence type="ECO:0000313" key="7">
    <source>
        <dbReference type="EMBL" id="KAG9231838.1"/>
    </source>
</evidence>
<dbReference type="EMBL" id="MU251579">
    <property type="protein sequence ID" value="KAG9231838.1"/>
    <property type="molecule type" value="Genomic_DNA"/>
</dbReference>
<dbReference type="Gene3D" id="3.30.465.10">
    <property type="match status" value="1"/>
</dbReference>
<evidence type="ECO:0000256" key="4">
    <source>
        <dbReference type="ARBA" id="ARBA00023002"/>
    </source>
</evidence>
<keyword evidence="4" id="KW-0560">Oxidoreductase</keyword>
<dbReference type="AlphaFoldDB" id="A0A9P8C2T1"/>
<dbReference type="InterPro" id="IPR036318">
    <property type="entry name" value="FAD-bd_PCMH-like_sf"/>
</dbReference>
<organism evidence="7 8">
    <name type="scientific">Amylocarpus encephaloides</name>
    <dbReference type="NCBI Taxonomy" id="45428"/>
    <lineage>
        <taxon>Eukaryota</taxon>
        <taxon>Fungi</taxon>
        <taxon>Dikarya</taxon>
        <taxon>Ascomycota</taxon>
        <taxon>Pezizomycotina</taxon>
        <taxon>Leotiomycetes</taxon>
        <taxon>Helotiales</taxon>
        <taxon>Helotiales incertae sedis</taxon>
        <taxon>Amylocarpus</taxon>
    </lineage>
</organism>
<evidence type="ECO:0000256" key="2">
    <source>
        <dbReference type="ARBA" id="ARBA00022630"/>
    </source>
</evidence>